<keyword evidence="2" id="KW-1185">Reference proteome</keyword>
<evidence type="ECO:0000313" key="2">
    <source>
        <dbReference type="Proteomes" id="UP000199435"/>
    </source>
</evidence>
<dbReference type="Proteomes" id="UP000199435">
    <property type="component" value="Unassembled WGS sequence"/>
</dbReference>
<name>A0A1C3V7C5_9HYPH</name>
<gene>
    <name evidence="1" type="ORF">GA0061102_100983</name>
</gene>
<dbReference type="AlphaFoldDB" id="A0A1C3V7C5"/>
<sequence length="83" mass="9501">MARSRSRGRTVSKTSPLRMDMAHRLLLKTGNDTQQGGLAASRRTDEGDELTIADLEFDTFENARLPEFLHIRLKRYPCHKLTT</sequence>
<reference evidence="2" key="1">
    <citation type="submission" date="2016-08" db="EMBL/GenBank/DDBJ databases">
        <authorList>
            <person name="Varghese N."/>
            <person name="Submissions Spin"/>
        </authorList>
    </citation>
    <scope>NUCLEOTIDE SEQUENCE [LARGE SCALE GENOMIC DNA]</scope>
    <source>
        <strain evidence="2">HAMBI 2971</strain>
    </source>
</reference>
<evidence type="ECO:0000313" key="1">
    <source>
        <dbReference type="EMBL" id="SCB23517.1"/>
    </source>
</evidence>
<organism evidence="1 2">
    <name type="scientific">Rhizobium miluonense</name>
    <dbReference type="NCBI Taxonomy" id="411945"/>
    <lineage>
        <taxon>Bacteria</taxon>
        <taxon>Pseudomonadati</taxon>
        <taxon>Pseudomonadota</taxon>
        <taxon>Alphaproteobacteria</taxon>
        <taxon>Hyphomicrobiales</taxon>
        <taxon>Rhizobiaceae</taxon>
        <taxon>Rhizobium/Agrobacterium group</taxon>
        <taxon>Rhizobium</taxon>
    </lineage>
</organism>
<proteinExistence type="predicted"/>
<dbReference type="AntiFam" id="ANF00095">
    <property type="entry name" value="Shadow ORF (opposite ABC transporters)"/>
</dbReference>
<dbReference type="EMBL" id="FMAH01000009">
    <property type="protein sequence ID" value="SCB23517.1"/>
    <property type="molecule type" value="Genomic_DNA"/>
</dbReference>
<accession>A0A1C3V7C5</accession>
<protein>
    <submittedName>
        <fullName evidence="1">Uncharacterized protein</fullName>
    </submittedName>
</protein>